<accession>A0AA47KM72</accession>
<feature type="domain" description="HIT" evidence="2">
    <location>
        <begin position="35"/>
        <end position="104"/>
    </location>
</feature>
<dbReference type="PIRSF" id="PIRSF000714">
    <property type="entry name" value="HIT"/>
    <property type="match status" value="1"/>
</dbReference>
<evidence type="ECO:0000313" key="3">
    <source>
        <dbReference type="EMBL" id="WBA09491.1"/>
    </source>
</evidence>
<evidence type="ECO:0000313" key="4">
    <source>
        <dbReference type="Proteomes" id="UP001164748"/>
    </source>
</evidence>
<dbReference type="InterPro" id="IPR026026">
    <property type="entry name" value="HIT_Hint"/>
</dbReference>
<sequence length="142" mass="16168">MSFVLHSRLAADSAYVGDFSLCQLRLAHADIGPWLLLIPRKRDIEEIHHLDDTEQQSLWQESAKVARCLEHLFCPDKLNIAAIGNLVPQLHVHHVARFKTDPVWPNPIWGHLQVGHRPHEQALRLIHQLREALAASGLVVKE</sequence>
<comment type="caution">
    <text evidence="1">Lacks conserved residue(s) required for the propagation of feature annotation.</text>
</comment>
<dbReference type="InterPro" id="IPR036265">
    <property type="entry name" value="HIT-like_sf"/>
</dbReference>
<dbReference type="Gene3D" id="3.30.428.10">
    <property type="entry name" value="HIT-like"/>
    <property type="match status" value="1"/>
</dbReference>
<organism evidence="3 4">
    <name type="scientific">Salinivibrio kushneri</name>
    <dbReference type="NCBI Taxonomy" id="1908198"/>
    <lineage>
        <taxon>Bacteria</taxon>
        <taxon>Pseudomonadati</taxon>
        <taxon>Pseudomonadota</taxon>
        <taxon>Gammaproteobacteria</taxon>
        <taxon>Vibrionales</taxon>
        <taxon>Vibrionaceae</taxon>
        <taxon>Salinivibrio</taxon>
    </lineage>
</organism>
<dbReference type="Proteomes" id="UP001164748">
    <property type="component" value="Chromosome"/>
</dbReference>
<dbReference type="AlphaFoldDB" id="A0AA47KM72"/>
<dbReference type="RefSeq" id="WP_269579646.1">
    <property type="nucleotide sequence ID" value="NZ_CP114588.1"/>
</dbReference>
<dbReference type="PROSITE" id="PS51084">
    <property type="entry name" value="HIT_2"/>
    <property type="match status" value="1"/>
</dbReference>
<reference evidence="3" key="1">
    <citation type="submission" date="2022-09" db="EMBL/GenBank/DDBJ databases">
        <authorList>
            <person name="Li Z.-J."/>
        </authorList>
    </citation>
    <scope>NUCLEOTIDE SEQUENCE</scope>
    <source>
        <strain evidence="3">TGB11</strain>
    </source>
</reference>
<name>A0AA47KM72_9GAMM</name>
<dbReference type="Pfam" id="PF01230">
    <property type="entry name" value="HIT"/>
    <property type="match status" value="1"/>
</dbReference>
<proteinExistence type="predicted"/>
<dbReference type="InterPro" id="IPR011146">
    <property type="entry name" value="HIT-like"/>
</dbReference>
<evidence type="ECO:0000259" key="2">
    <source>
        <dbReference type="PROSITE" id="PS51084"/>
    </source>
</evidence>
<gene>
    <name evidence="3" type="ORF">N8M53_04650</name>
</gene>
<dbReference type="EMBL" id="CP114588">
    <property type="protein sequence ID" value="WBA09491.1"/>
    <property type="molecule type" value="Genomic_DNA"/>
</dbReference>
<evidence type="ECO:0000256" key="1">
    <source>
        <dbReference type="PROSITE-ProRule" id="PRU00464"/>
    </source>
</evidence>
<dbReference type="SUPFAM" id="SSF54197">
    <property type="entry name" value="HIT-like"/>
    <property type="match status" value="1"/>
</dbReference>
<protein>
    <submittedName>
        <fullName evidence="3">HIT domain-containing protein</fullName>
    </submittedName>
</protein>
<dbReference type="GO" id="GO:0003824">
    <property type="term" value="F:catalytic activity"/>
    <property type="evidence" value="ECO:0007669"/>
    <property type="project" value="InterPro"/>
</dbReference>